<gene>
    <name evidence="2" type="ORF">SAMN04244571_02997</name>
</gene>
<accession>A0A1I1BC67</accession>
<protein>
    <submittedName>
        <fullName evidence="2">Uncharacterized protein</fullName>
    </submittedName>
</protein>
<evidence type="ECO:0000313" key="2">
    <source>
        <dbReference type="EMBL" id="SFB46328.1"/>
    </source>
</evidence>
<keyword evidence="3" id="KW-1185">Reference proteome</keyword>
<reference evidence="2 3" key="1">
    <citation type="submission" date="2016-10" db="EMBL/GenBank/DDBJ databases">
        <authorList>
            <person name="Varghese N."/>
            <person name="Submissions S."/>
        </authorList>
    </citation>
    <scope>NUCLEOTIDE SEQUENCE [LARGE SCALE GENOMIC DNA]</scope>
    <source>
        <strain evidence="2 3">DSM 282</strain>
    </source>
</reference>
<evidence type="ECO:0000313" key="3">
    <source>
        <dbReference type="Proteomes" id="UP000198861"/>
    </source>
</evidence>
<comment type="caution">
    <text evidence="2">The sequence shown here is derived from an EMBL/GenBank/DDBJ whole genome shotgun (WGS) entry which is preliminary data.</text>
</comment>
<organism evidence="2 3">
    <name type="scientific">Azotobacter beijerinckii</name>
    <dbReference type="NCBI Taxonomy" id="170623"/>
    <lineage>
        <taxon>Bacteria</taxon>
        <taxon>Pseudomonadati</taxon>
        <taxon>Pseudomonadota</taxon>
        <taxon>Gammaproteobacteria</taxon>
        <taxon>Pseudomonadales</taxon>
        <taxon>Pseudomonadaceae</taxon>
        <taxon>Azotobacter</taxon>
    </lineage>
</organism>
<dbReference type="Proteomes" id="UP000198861">
    <property type="component" value="Unassembled WGS sequence"/>
</dbReference>
<keyword evidence="1" id="KW-0175">Coiled coil</keyword>
<feature type="coiled-coil region" evidence="1">
    <location>
        <begin position="113"/>
        <end position="150"/>
    </location>
</feature>
<proteinExistence type="predicted"/>
<dbReference type="RefSeq" id="WP_091013770.1">
    <property type="nucleotide sequence ID" value="NZ_FOKJ01000053.1"/>
</dbReference>
<dbReference type="EMBL" id="FOKJ01000053">
    <property type="protein sequence ID" value="SFB46328.1"/>
    <property type="molecule type" value="Genomic_DNA"/>
</dbReference>
<evidence type="ECO:0000256" key="1">
    <source>
        <dbReference type="SAM" id="Coils"/>
    </source>
</evidence>
<sequence>MSEVKRYDPEEVLTDRWERAGMEELPDGNYVEYDDFEALQQELTAAMVYRDQGWALCAERDATVAGLRAQVEQLEKARASDATMIRDIVLVGESLGIPGEDQEGGVGEFLEAIENLRTEREKLAVRCRELEEENERVREHSEYVAEAANRIGAGLRAVREALRMPDDANLIDDLAPAIDALHAEVERLRRDAERLDKLQSMTWYSQSLEADAGVENLDILLIEAKGNVRAAIDKTLEGNREADPAV</sequence>
<name>A0A1I1BC67_9GAMM</name>